<accession>A0AAF0C3P5</accession>
<dbReference type="Proteomes" id="UP000032568">
    <property type="component" value="Chromosome"/>
</dbReference>
<dbReference type="AlphaFoldDB" id="A0AAF0C3P5"/>
<sequence>MKEFKVFEVKSVHGGVLPFITATFYALEEIAVIATLAVMIHILFN</sequence>
<keyword evidence="1" id="KW-0812">Transmembrane</keyword>
<dbReference type="EMBL" id="CP059735">
    <property type="protein sequence ID" value="WDD99188.1"/>
    <property type="molecule type" value="Genomic_DNA"/>
</dbReference>
<keyword evidence="3" id="KW-1185">Reference proteome</keyword>
<protein>
    <submittedName>
        <fullName evidence="2">Uncharacterized protein</fullName>
    </submittedName>
</protein>
<gene>
    <name evidence="2" type="ORF">SG35_000415</name>
</gene>
<proteinExistence type="predicted"/>
<name>A0AAF0C3P5_9GAMM</name>
<reference evidence="2 3" key="1">
    <citation type="journal article" date="2015" name="Genome Announc.">
        <title>Draft Genome Sequences of Marine Isolates of Thalassomonas viridans and Thalassomonas actiniarum.</title>
        <authorList>
            <person name="Olonade I."/>
            <person name="van Zyl L.J."/>
            <person name="Trindade M."/>
        </authorList>
    </citation>
    <scope>NUCLEOTIDE SEQUENCE [LARGE SCALE GENOMIC DNA]</scope>
    <source>
        <strain evidence="2 3">A5K-106</strain>
    </source>
</reference>
<keyword evidence="1" id="KW-0472">Membrane</keyword>
<evidence type="ECO:0000313" key="3">
    <source>
        <dbReference type="Proteomes" id="UP000032568"/>
    </source>
</evidence>
<feature type="transmembrane region" description="Helical" evidence="1">
    <location>
        <begin position="20"/>
        <end position="44"/>
    </location>
</feature>
<keyword evidence="1" id="KW-1133">Transmembrane helix</keyword>
<dbReference type="RefSeq" id="WP_160298367.1">
    <property type="nucleotide sequence ID" value="NZ_CP059735.1"/>
</dbReference>
<dbReference type="KEGG" id="tact:SG35_000415"/>
<evidence type="ECO:0000313" key="2">
    <source>
        <dbReference type="EMBL" id="WDD99188.1"/>
    </source>
</evidence>
<organism evidence="2 3">
    <name type="scientific">Thalassomonas actiniarum</name>
    <dbReference type="NCBI Taxonomy" id="485447"/>
    <lineage>
        <taxon>Bacteria</taxon>
        <taxon>Pseudomonadati</taxon>
        <taxon>Pseudomonadota</taxon>
        <taxon>Gammaproteobacteria</taxon>
        <taxon>Alteromonadales</taxon>
        <taxon>Colwelliaceae</taxon>
        <taxon>Thalassomonas</taxon>
    </lineage>
</organism>
<evidence type="ECO:0000256" key="1">
    <source>
        <dbReference type="SAM" id="Phobius"/>
    </source>
</evidence>
<reference evidence="2 3" key="2">
    <citation type="journal article" date="2022" name="Mar. Drugs">
        <title>Bioassay-Guided Fractionation Leads to the Detection of Cholic Acid Generated by the Rare Thalassomonas sp.</title>
        <authorList>
            <person name="Pheiffer F."/>
            <person name="Schneider Y.K."/>
            <person name="Hansen E.H."/>
            <person name="Andersen J.H."/>
            <person name="Isaksson J."/>
            <person name="Busche T."/>
            <person name="R C."/>
            <person name="Kalinowski J."/>
            <person name="Zyl L.V."/>
            <person name="Trindade M."/>
        </authorList>
    </citation>
    <scope>NUCLEOTIDE SEQUENCE [LARGE SCALE GENOMIC DNA]</scope>
    <source>
        <strain evidence="2 3">A5K-106</strain>
    </source>
</reference>